<name>A0A7V8FDU9_STEMA</name>
<dbReference type="InterPro" id="IPR036291">
    <property type="entry name" value="NAD(P)-bd_dom_sf"/>
</dbReference>
<evidence type="ECO:0000256" key="1">
    <source>
        <dbReference type="ARBA" id="ARBA00006484"/>
    </source>
</evidence>
<proteinExistence type="inferred from homology"/>
<dbReference type="Pfam" id="PF00106">
    <property type="entry name" value="adh_short"/>
    <property type="match status" value="1"/>
</dbReference>
<accession>A0A7V8FDU9</accession>
<protein>
    <recommendedName>
        <fullName evidence="5">SDR family NAD(P)-dependent oxidoreductase</fullName>
    </recommendedName>
</protein>
<organism evidence="3 4">
    <name type="scientific">Stenotrophomonas maltophilia</name>
    <name type="common">Pseudomonas maltophilia</name>
    <name type="synonym">Xanthomonas maltophilia</name>
    <dbReference type="NCBI Taxonomy" id="40324"/>
    <lineage>
        <taxon>Bacteria</taxon>
        <taxon>Pseudomonadati</taxon>
        <taxon>Pseudomonadota</taxon>
        <taxon>Gammaproteobacteria</taxon>
        <taxon>Lysobacterales</taxon>
        <taxon>Lysobacteraceae</taxon>
        <taxon>Stenotrophomonas</taxon>
        <taxon>Stenotrophomonas maltophilia group</taxon>
    </lineage>
</organism>
<reference evidence="4" key="1">
    <citation type="journal article" date="2020" name="MBio">
        <title>Horizontal gene transfer to a defensive symbiont with a reduced genome amongst a multipartite beetle microbiome.</title>
        <authorList>
            <person name="Waterworth S.C."/>
            <person name="Florez L.V."/>
            <person name="Rees E.R."/>
            <person name="Hertweck C."/>
            <person name="Kaltenpoth M."/>
            <person name="Kwan J.C."/>
        </authorList>
    </citation>
    <scope>NUCLEOTIDE SEQUENCE [LARGE SCALE GENOMIC DNA]</scope>
</reference>
<dbReference type="GO" id="GO:0016491">
    <property type="term" value="F:oxidoreductase activity"/>
    <property type="evidence" value="ECO:0007669"/>
    <property type="project" value="UniProtKB-KW"/>
</dbReference>
<dbReference type="Gene3D" id="3.40.50.720">
    <property type="entry name" value="NAD(P)-binding Rossmann-like Domain"/>
    <property type="match status" value="1"/>
</dbReference>
<evidence type="ECO:0000256" key="2">
    <source>
        <dbReference type="ARBA" id="ARBA00023002"/>
    </source>
</evidence>
<dbReference type="SUPFAM" id="SSF51735">
    <property type="entry name" value="NAD(P)-binding Rossmann-fold domains"/>
    <property type="match status" value="1"/>
</dbReference>
<evidence type="ECO:0000313" key="4">
    <source>
        <dbReference type="Proteomes" id="UP000487117"/>
    </source>
</evidence>
<dbReference type="PANTHER" id="PTHR43669:SF3">
    <property type="entry name" value="ALCOHOL DEHYDROGENASE, PUTATIVE (AFU_ORTHOLOGUE AFUA_3G03445)-RELATED"/>
    <property type="match status" value="1"/>
</dbReference>
<evidence type="ECO:0008006" key="5">
    <source>
        <dbReference type="Google" id="ProtNLM"/>
    </source>
</evidence>
<evidence type="ECO:0000313" key="3">
    <source>
        <dbReference type="EMBL" id="KAF1013406.1"/>
    </source>
</evidence>
<dbReference type="Proteomes" id="UP000487117">
    <property type="component" value="Unassembled WGS sequence"/>
</dbReference>
<keyword evidence="2" id="KW-0560">Oxidoreductase</keyword>
<sequence length="196" mass="20732">MTVGRPQPASAEELTTLDIMIIGASKGLGRAFCEGLCSAGDTLTGVSRSIPPALAVEADVAVRWIEADLSQPRQAAEHIDAQAPDTLDVLVCNLGVWEAEAFSDAYALLAQSDDALCGLVDTNISATLLLLRRLLPRLLRSLRPRLLLTGSNSALRRSGRPEVAFGASKAALDGITDALREGHRAQRLAVTTLHLG</sequence>
<comment type="caution">
    <text evidence="3">The sequence shown here is derived from an EMBL/GenBank/DDBJ whole genome shotgun (WGS) entry which is preliminary data.</text>
</comment>
<gene>
    <name evidence="3" type="ORF">GAK31_03555</name>
</gene>
<dbReference type="InterPro" id="IPR002347">
    <property type="entry name" value="SDR_fam"/>
</dbReference>
<dbReference type="AlphaFoldDB" id="A0A7V8FDU9"/>
<dbReference type="EMBL" id="WNDS01000005">
    <property type="protein sequence ID" value="KAF1013406.1"/>
    <property type="molecule type" value="Genomic_DNA"/>
</dbReference>
<dbReference type="PRINTS" id="PR00081">
    <property type="entry name" value="GDHRDH"/>
</dbReference>
<dbReference type="PANTHER" id="PTHR43669">
    <property type="entry name" value="5-KETO-D-GLUCONATE 5-REDUCTASE"/>
    <property type="match status" value="1"/>
</dbReference>
<comment type="similarity">
    <text evidence="1">Belongs to the short-chain dehydrogenases/reductases (SDR) family.</text>
</comment>